<dbReference type="AlphaFoldDB" id="A0A916YIZ7"/>
<gene>
    <name evidence="1" type="ORF">GCM10010989_22620</name>
</gene>
<proteinExistence type="predicted"/>
<comment type="caution">
    <text evidence="1">The sequence shown here is derived from an EMBL/GenBank/DDBJ whole genome shotgun (WGS) entry which is preliminary data.</text>
</comment>
<name>A0A916YIZ7_9SPHN</name>
<evidence type="ECO:0000313" key="1">
    <source>
        <dbReference type="EMBL" id="GGD47767.1"/>
    </source>
</evidence>
<dbReference type="Proteomes" id="UP000598997">
    <property type="component" value="Unassembled WGS sequence"/>
</dbReference>
<dbReference type="EMBL" id="BMIO01000006">
    <property type="protein sequence ID" value="GGD47767.1"/>
    <property type="molecule type" value="Genomic_DNA"/>
</dbReference>
<dbReference type="RefSeq" id="WP_066761750.1">
    <property type="nucleotide sequence ID" value="NZ_BMIO01000006.1"/>
</dbReference>
<organism evidence="1 2">
    <name type="scientific">Croceicoccus pelagius</name>
    <dbReference type="NCBI Taxonomy" id="1703341"/>
    <lineage>
        <taxon>Bacteria</taxon>
        <taxon>Pseudomonadati</taxon>
        <taxon>Pseudomonadota</taxon>
        <taxon>Alphaproteobacteria</taxon>
        <taxon>Sphingomonadales</taxon>
        <taxon>Erythrobacteraceae</taxon>
        <taxon>Croceicoccus</taxon>
    </lineage>
</organism>
<reference evidence="1 2" key="1">
    <citation type="journal article" date="2014" name="Int. J. Syst. Evol. Microbiol.">
        <title>Complete genome sequence of Corynebacterium casei LMG S-19264T (=DSM 44701T), isolated from a smear-ripened cheese.</title>
        <authorList>
            <consortium name="US DOE Joint Genome Institute (JGI-PGF)"/>
            <person name="Walter F."/>
            <person name="Albersmeier A."/>
            <person name="Kalinowski J."/>
            <person name="Ruckert C."/>
        </authorList>
    </citation>
    <scope>NUCLEOTIDE SEQUENCE [LARGE SCALE GENOMIC DNA]</scope>
    <source>
        <strain evidence="1 2">CGMCC 1.15358</strain>
    </source>
</reference>
<evidence type="ECO:0000313" key="2">
    <source>
        <dbReference type="Proteomes" id="UP000598997"/>
    </source>
</evidence>
<protein>
    <submittedName>
        <fullName evidence="1">Uncharacterized protein</fullName>
    </submittedName>
</protein>
<accession>A0A916YIZ7</accession>
<sequence length="234" mass="24233">MDGNAQNSDQTTLASQACFRFWFGDATAAEAVVVAAFGANALPIALTRDGCEFVLGAAKNGIGSPQYIAANPVDLPKGPSIELTVANSGACKFPAMLRTMTGIAAQIAALEGAAAVGWTVSGTVCGADFFSRVAGTWLDGGAFPAMVLVALQGNGEGGLVTRGLEPFGGQEVWLDLAPLPMPEQAKIAIRMVDHLVTEGPVTDNEIVEVDGFGSFEIGPRDSGKKIYLRKSPFP</sequence>
<keyword evidence="2" id="KW-1185">Reference proteome</keyword>